<dbReference type="Proteomes" id="UP000184232">
    <property type="component" value="Unassembled WGS sequence"/>
</dbReference>
<keyword evidence="1" id="KW-0812">Transmembrane</keyword>
<sequence>MRIDQNNPIQITVYVLSLFFLIHNLKYVIIPLIVIVGLFGFYVESTSKNKTN</sequence>
<proteinExistence type="predicted"/>
<gene>
    <name evidence="2" type="ORF">SAMN05444337_0286</name>
</gene>
<accession>A0A1M6C5J0</accession>
<evidence type="ECO:0000313" key="2">
    <source>
        <dbReference type="EMBL" id="SHI56290.1"/>
    </source>
</evidence>
<keyword evidence="1" id="KW-1133">Transmembrane helix</keyword>
<name>A0A1M6C5J0_9FLAO</name>
<dbReference type="EMBL" id="FQZH01000001">
    <property type="protein sequence ID" value="SHI56290.1"/>
    <property type="molecule type" value="Genomic_DNA"/>
</dbReference>
<feature type="transmembrane region" description="Helical" evidence="1">
    <location>
        <begin position="12"/>
        <end position="43"/>
    </location>
</feature>
<dbReference type="STRING" id="683124.SAMN05444337_0286"/>
<protein>
    <submittedName>
        <fullName evidence="2">Uncharacterized protein</fullName>
    </submittedName>
</protein>
<organism evidence="2 3">
    <name type="scientific">Flavobacterium haoranii</name>
    <dbReference type="NCBI Taxonomy" id="683124"/>
    <lineage>
        <taxon>Bacteria</taxon>
        <taxon>Pseudomonadati</taxon>
        <taxon>Bacteroidota</taxon>
        <taxon>Flavobacteriia</taxon>
        <taxon>Flavobacteriales</taxon>
        <taxon>Flavobacteriaceae</taxon>
        <taxon>Flavobacterium</taxon>
    </lineage>
</organism>
<evidence type="ECO:0000256" key="1">
    <source>
        <dbReference type="SAM" id="Phobius"/>
    </source>
</evidence>
<keyword evidence="3" id="KW-1185">Reference proteome</keyword>
<keyword evidence="1" id="KW-0472">Membrane</keyword>
<dbReference type="AlphaFoldDB" id="A0A1M6C5J0"/>
<reference evidence="2 3" key="1">
    <citation type="submission" date="2016-11" db="EMBL/GenBank/DDBJ databases">
        <authorList>
            <person name="Jaros S."/>
            <person name="Januszkiewicz K."/>
            <person name="Wedrychowicz H."/>
        </authorList>
    </citation>
    <scope>NUCLEOTIDE SEQUENCE [LARGE SCALE GENOMIC DNA]</scope>
    <source>
        <strain evidence="2 3">DSM 22807</strain>
    </source>
</reference>
<dbReference type="RefSeq" id="WP_178138324.1">
    <property type="nucleotide sequence ID" value="NZ_CP045292.1"/>
</dbReference>
<evidence type="ECO:0000313" key="3">
    <source>
        <dbReference type="Proteomes" id="UP000184232"/>
    </source>
</evidence>